<evidence type="ECO:0000256" key="2">
    <source>
        <dbReference type="SAM" id="MobiDB-lite"/>
    </source>
</evidence>
<dbReference type="OrthoDB" id="164951at2759"/>
<dbReference type="GO" id="GO:0006310">
    <property type="term" value="P:DNA recombination"/>
    <property type="evidence" value="ECO:0007669"/>
    <property type="project" value="UniProtKB-KW"/>
</dbReference>
<proteinExistence type="predicted"/>
<dbReference type="GO" id="GO:0015074">
    <property type="term" value="P:DNA integration"/>
    <property type="evidence" value="ECO:0007669"/>
    <property type="project" value="InterPro"/>
</dbReference>
<dbReference type="Gene3D" id="1.10.443.10">
    <property type="entry name" value="Intergrase catalytic core"/>
    <property type="match status" value="1"/>
</dbReference>
<feature type="region of interest" description="Disordered" evidence="2">
    <location>
        <begin position="75"/>
        <end position="108"/>
    </location>
</feature>
<sequence>MHDRDKTADVHNHTVPLSLFPAGTTTCKAENKQQQGNGPQLGSALGTAVHTTFVCIVVSLVCRYAPCMPIPLKRPISNPHAHPFSSRRNHPATTMPKKASKAENGRARPPTVAVAAVNAAATAAPSSTQTLATLAQLKTSVVGQNLKGKGTLAKYEQMQNNARKWLAGMQEDEVEDENDADADADHAQPADSAGSMEFAPDNAMPDDLAQRRIQFTDPEYKKAFDATPNKYSPAVVSYYMVYKVFVQRRKIGTADSVRAALKHQWDASRTLQGEYPFRGPFEINASTGEVRGNPIHSPEVDDTIKSLRNACGEDGKARTHSIAMSKPNMDKIHEFVRSVCADGKYLDRIASTEERLMRTKCLEFMAFSTLAWTLWLRSFEATKLQRKHLRIGLEDPGSFNTPYIEIRIENRKGWQNKLNKREQDLRSGTYKLCPQPDMPSCDAYRWLTLWITYLETIVYGRPLDPDDYLFPSNGAHGLRVGDHLSHDDVQKLLDYFTEGAKLPKPYGNYTTHCWRRGGAQFRFMFAPVGKRWTLDQCRWWGGWAEGEHASSIFAFYKSLLMLVSAIQ</sequence>
<gene>
    <name evidence="3" type="ORF">HMN09_00668100</name>
</gene>
<feature type="compositionally biased region" description="Acidic residues" evidence="2">
    <location>
        <begin position="171"/>
        <end position="182"/>
    </location>
</feature>
<dbReference type="EMBL" id="JACAZE010000008">
    <property type="protein sequence ID" value="KAF7308202.1"/>
    <property type="molecule type" value="Genomic_DNA"/>
</dbReference>
<evidence type="ECO:0000313" key="4">
    <source>
        <dbReference type="Proteomes" id="UP000613580"/>
    </source>
</evidence>
<feature type="region of interest" description="Disordered" evidence="2">
    <location>
        <begin position="171"/>
        <end position="199"/>
    </location>
</feature>
<accession>A0A8H6T1I4</accession>
<dbReference type="SUPFAM" id="SSF56349">
    <property type="entry name" value="DNA breaking-rejoining enzymes"/>
    <property type="match status" value="1"/>
</dbReference>
<dbReference type="Proteomes" id="UP000613580">
    <property type="component" value="Unassembled WGS sequence"/>
</dbReference>
<dbReference type="InterPro" id="IPR013762">
    <property type="entry name" value="Integrase-like_cat_sf"/>
</dbReference>
<comment type="caution">
    <text evidence="3">The sequence shown here is derived from an EMBL/GenBank/DDBJ whole genome shotgun (WGS) entry which is preliminary data.</text>
</comment>
<dbReference type="GO" id="GO:0003677">
    <property type="term" value="F:DNA binding"/>
    <property type="evidence" value="ECO:0007669"/>
    <property type="project" value="InterPro"/>
</dbReference>
<protein>
    <submittedName>
        <fullName evidence="3">Uncharacterized protein</fullName>
    </submittedName>
</protein>
<reference evidence="3" key="1">
    <citation type="submission" date="2020-05" db="EMBL/GenBank/DDBJ databases">
        <title>Mycena genomes resolve the evolution of fungal bioluminescence.</title>
        <authorList>
            <person name="Tsai I.J."/>
        </authorList>
    </citation>
    <scope>NUCLEOTIDE SEQUENCE</scope>
    <source>
        <strain evidence="3">110903Hualien_Pintung</strain>
    </source>
</reference>
<name>A0A8H6T1I4_MYCCL</name>
<evidence type="ECO:0000256" key="1">
    <source>
        <dbReference type="ARBA" id="ARBA00023172"/>
    </source>
</evidence>
<organism evidence="3 4">
    <name type="scientific">Mycena chlorophos</name>
    <name type="common">Agaric fungus</name>
    <name type="synonym">Agaricus chlorophos</name>
    <dbReference type="NCBI Taxonomy" id="658473"/>
    <lineage>
        <taxon>Eukaryota</taxon>
        <taxon>Fungi</taxon>
        <taxon>Dikarya</taxon>
        <taxon>Basidiomycota</taxon>
        <taxon>Agaricomycotina</taxon>
        <taxon>Agaricomycetes</taxon>
        <taxon>Agaricomycetidae</taxon>
        <taxon>Agaricales</taxon>
        <taxon>Marasmiineae</taxon>
        <taxon>Mycenaceae</taxon>
        <taxon>Mycena</taxon>
    </lineage>
</organism>
<dbReference type="InterPro" id="IPR011010">
    <property type="entry name" value="DNA_brk_join_enz"/>
</dbReference>
<dbReference type="AlphaFoldDB" id="A0A8H6T1I4"/>
<keyword evidence="1" id="KW-0233">DNA recombination</keyword>
<evidence type="ECO:0000313" key="3">
    <source>
        <dbReference type="EMBL" id="KAF7308202.1"/>
    </source>
</evidence>
<keyword evidence="4" id="KW-1185">Reference proteome</keyword>